<evidence type="ECO:0000313" key="2">
    <source>
        <dbReference type="Proteomes" id="UP000254266"/>
    </source>
</evidence>
<accession>A0A370DIX9</accession>
<dbReference type="EMBL" id="QFXC01000007">
    <property type="protein sequence ID" value="RDH84510.1"/>
    <property type="molecule type" value="Genomic_DNA"/>
</dbReference>
<evidence type="ECO:0000313" key="1">
    <source>
        <dbReference type="EMBL" id="RDH84510.1"/>
    </source>
</evidence>
<proteinExistence type="predicted"/>
<comment type="caution">
    <text evidence="1">The sequence shown here is derived from an EMBL/GenBank/DDBJ whole genome shotgun (WGS) entry which is preliminary data.</text>
</comment>
<name>A0A370DIX9_9GAMM</name>
<sequence length="69" mass="8035">MFHKLTLLILILCISAPIYAGWFNKDGTELYLLRRGMETHRAIFDEASDCELIAKTMNKAEPKVKWFCK</sequence>
<keyword evidence="2" id="KW-1185">Reference proteome</keyword>
<reference evidence="1 2" key="1">
    <citation type="journal article" date="2018" name="ISME J.">
        <title>Endosymbiont genomes yield clues of tubeworm success.</title>
        <authorList>
            <person name="Li Y."/>
            <person name="Liles M.R."/>
            <person name="Halanych K.M."/>
        </authorList>
    </citation>
    <scope>NUCLEOTIDE SEQUENCE [LARGE SCALE GENOMIC DNA]</scope>
    <source>
        <strain evidence="1">A1464</strain>
    </source>
</reference>
<dbReference type="AlphaFoldDB" id="A0A370DIX9"/>
<dbReference type="Proteomes" id="UP000254266">
    <property type="component" value="Unassembled WGS sequence"/>
</dbReference>
<protein>
    <submittedName>
        <fullName evidence="1">Uncharacterized protein</fullName>
    </submittedName>
</protein>
<gene>
    <name evidence="1" type="ORF">DIZ80_03255</name>
</gene>
<organism evidence="1 2">
    <name type="scientific">endosymbiont of Galathealinum brachiosum</name>
    <dbReference type="NCBI Taxonomy" id="2200906"/>
    <lineage>
        <taxon>Bacteria</taxon>
        <taxon>Pseudomonadati</taxon>
        <taxon>Pseudomonadota</taxon>
        <taxon>Gammaproteobacteria</taxon>
        <taxon>sulfur-oxidizing symbionts</taxon>
    </lineage>
</organism>